<keyword evidence="1" id="KW-0472">Membrane</keyword>
<evidence type="ECO:0000313" key="2">
    <source>
        <dbReference type="EMBL" id="GCE98615.1"/>
    </source>
</evidence>
<reference evidence="2 3" key="1">
    <citation type="submission" date="2019-01" db="EMBL/GenBank/DDBJ databases">
        <title>Draft Genome Sequencing of Zygosaccharomyces mellis Ca-7.</title>
        <authorList>
            <person name="Shiwa Y."/>
            <person name="Kanesaki Y."/>
            <person name="Ishige T."/>
            <person name="Mura K."/>
            <person name="Hori T."/>
            <person name="Tamura T."/>
        </authorList>
    </citation>
    <scope>NUCLEOTIDE SEQUENCE [LARGE SCALE GENOMIC DNA]</scope>
    <source>
        <strain evidence="2 3">Ca-7</strain>
    </source>
</reference>
<dbReference type="AlphaFoldDB" id="A0A4C2E3C5"/>
<keyword evidence="3" id="KW-1185">Reference proteome</keyword>
<organism evidence="2 3">
    <name type="scientific">Zygosaccharomyces mellis</name>
    <dbReference type="NCBI Taxonomy" id="42258"/>
    <lineage>
        <taxon>Eukaryota</taxon>
        <taxon>Fungi</taxon>
        <taxon>Dikarya</taxon>
        <taxon>Ascomycota</taxon>
        <taxon>Saccharomycotina</taxon>
        <taxon>Saccharomycetes</taxon>
        <taxon>Saccharomycetales</taxon>
        <taxon>Saccharomycetaceae</taxon>
        <taxon>Zygosaccharomyces</taxon>
    </lineage>
</organism>
<dbReference type="EMBL" id="BIMX01000005">
    <property type="protein sequence ID" value="GCE98615.1"/>
    <property type="molecule type" value="Genomic_DNA"/>
</dbReference>
<protein>
    <submittedName>
        <fullName evidence="2">Uncharacterized protein</fullName>
    </submittedName>
</protein>
<keyword evidence="1" id="KW-1133">Transmembrane helix</keyword>
<evidence type="ECO:0000256" key="1">
    <source>
        <dbReference type="SAM" id="Phobius"/>
    </source>
</evidence>
<accession>A0A4C2E3C5</accession>
<keyword evidence="1" id="KW-0812">Transmembrane</keyword>
<proteinExistence type="predicted"/>
<evidence type="ECO:0000313" key="3">
    <source>
        <dbReference type="Proteomes" id="UP000301737"/>
    </source>
</evidence>
<dbReference type="OrthoDB" id="4074030at2759"/>
<comment type="caution">
    <text evidence="2">The sequence shown here is derived from an EMBL/GenBank/DDBJ whole genome shotgun (WGS) entry which is preliminary data.</text>
</comment>
<dbReference type="PANTHER" id="PTHR36784:SF1">
    <property type="entry name" value="HISTONE-LYSINE N-METHYLTRANSFERASE"/>
    <property type="match status" value="1"/>
</dbReference>
<feature type="transmembrane region" description="Helical" evidence="1">
    <location>
        <begin position="116"/>
        <end position="135"/>
    </location>
</feature>
<gene>
    <name evidence="2" type="ORF">ZYGM_004636</name>
</gene>
<sequence length="180" mass="20746">MPEFKRNHGSVMDPDNHSDNDTCLMMPLDIDDQEELIQQLEKGNTKRNHLYVNTLTGIYTICGISFLYQIRRSEGKKFWVFGLGCASIALSIMGVRHEIINDFQVLMSSQFQVSHLVIQRFNVAILALVEWLALTELPLEIVFQVPLFLFVVSILSKRWVRSMESEITGLRGMKYKYKSA</sequence>
<feature type="transmembrane region" description="Helical" evidence="1">
    <location>
        <begin position="50"/>
        <end position="71"/>
    </location>
</feature>
<dbReference type="Proteomes" id="UP000301737">
    <property type="component" value="Unassembled WGS sequence"/>
</dbReference>
<name>A0A4C2E3C5_9SACH</name>
<dbReference type="PANTHER" id="PTHR36784">
    <property type="entry name" value="HISTONE-LYSINE N-METHYLTRANSFERASE"/>
    <property type="match status" value="1"/>
</dbReference>
<feature type="transmembrane region" description="Helical" evidence="1">
    <location>
        <begin position="77"/>
        <end position="95"/>
    </location>
</feature>